<name>A0ABX0LRF5_9BURK</name>
<accession>A0ABX0LRF5</accession>
<evidence type="ECO:0000256" key="1">
    <source>
        <dbReference type="SAM" id="Coils"/>
    </source>
</evidence>
<comment type="caution">
    <text evidence="3">The sequence shown here is derived from an EMBL/GenBank/DDBJ whole genome shotgun (WGS) entry which is preliminary data.</text>
</comment>
<keyword evidence="1" id="KW-0175">Coiled coil</keyword>
<sequence length="1884" mass="197648">MIAGDMETRLRADIAQLQRFMQDVDVLVRTSVDDMQKKIVAALGNISTTVGDAVNNLNGVVATAASALTTLTTNAASGVAAAGGQAASAMSKAMAAANSALVGYAKNMVMDFPAWIKGGIDAADAVGALAKKTGIATKDVAGLQLAFTQGGASGTVFEKSMAKLAIGIAEGNSGLGALKIKTETVGVGFAKSKDVLYSVAEAFKGMKDGAQKSALAIKIFGEGGDALIPMLNDGAKGLKEMEENARDLGLTISDETAESAGKFNSQLDLIKLGATGMATRIAADLLPTLTNLSDVFLETMKSSELLGFAAHVLGGFLKSLFAVALMVGEVFSQVGKTIGGMMAEIAVGIGGYGEAIGKLMNRDWSGALASAKQTYAQITAMNADIRQDKIDSMSATFGRMEKVFSPDAPEKPKEDPKKIGLKDELLREQKEREAAKKKAEENRASANKDTDNYIKSLEKERSEIGLSAAAVKQSTAEREAAKAPQESQRQRILELAAAIKKETAANEEASKAEKKRQEDAAASLKVYTDGATKMKEEVAALERQKEVHGKSGKEVEELETGKLKKKLADGATPEETAAIQETLKLTEQKTKLRVEIEGMDALKKAGEELDKFLDPGKAKGYAEVLKDAFGSTGESIGKLMDVMGEYGEREEKVAEARKSANAKYANDATKLAAVTREINIKETKDRIGSYGDMAGAAKGFFKEGSTGYKSLEIAEKGFRAIEKAMAIQSMLTKSGLLQAFTGLFVSSKATETAATVASVAPDVAASVTKGTAAAAAGVAGQAQGDPYTAWARMAAMVAAMAALGFAVAGGGKGGGGGKTAAEMQKTQGTGGVFGDENAKSDSIGRSLELLKGSSDSLIPLNRGMLASLRAIEASLGGLTNILVRTPGVVNGTNMGITTGQLDIGKPTDAISGVMTSVTKALLPGFGGKVAGFINNLWGKTKQTIVDAGIQFGGNVRSLQAGEGFSQYASVDTTKSSFFGAKKKTTNNVKVEGLNDELSDQFGKVFTNIEGVLNHAAIGLGVGADHVKNTLDAMTIEVSSISLKGLTGTALTEALNAVLSKTMDDMAQKVFPDMTGFRQVGEGYAETVIRLASNYSALDANLKSIGMTFGAVGVPSLRAREDLLLLAGGLDKLTEQTKGFAENFLTEAERLAPVQEYVTAELKRLGFEGVQTRDQFKAAVQSFSASGALATATGAETYTGLMALQAAFAAVVPAMEAVAVTSKSAADILAEGKTLKGQIAELNMTDPDKLTKEKNGYDKSNWADFDELQAAKANKPLREQIAALKWAAMTTEKQREEEIKLLDKTTLALYLEKEQLVATAKAAADAKVAKEKADALLAKNRTIDIQIMELTGNKIGALKATRETELVGLDASTVALVKHRNALQDQALAATNAVTGANTAFNNVKTAVEQDKADLETAYQTNVTAIQKRADDAKIAIDGITQRADAVRAVFEKLNTALASTVIESKAFDGAQRRSAQELLARAAATTRGGGTADIKGLDDALATIAKPSQQLFRTFEEWARDQARTGNTIAALQANAKAEIDVAELTVAAINRSVSAIEGGTAAELRLLKEQHEAAMAKQQLIIDSAKLQLDAALGLNTGILSVTEALKQFGTALTVVKTTQSPRTVEGLYEQILGRKGEQGGLDFWKKAFGESIDDNEVADFTNAAKPELDAKQKGTWQQFLSDHGIPSSAIGGGAPPLTSVGAAPVTSVGAAPTLLTVDQLYENILHRRGETAGLTFWKNAFGASVDAVEELEFRKAALPELQARENGTLAKFLRDHGVPGYADGGQFEGGVRLVGENGPELEATGPARIYNAGQTRSLLVNASSGDLAGEIRELRMVVQSQAEALIEISSNTGKTAGSSDQLAKQFNNVSSGGNNLRTKAIA</sequence>
<keyword evidence="4" id="KW-1185">Reference proteome</keyword>
<dbReference type="EMBL" id="VUYU01000007">
    <property type="protein sequence ID" value="NHZ34477.1"/>
    <property type="molecule type" value="Genomic_DNA"/>
</dbReference>
<feature type="coiled-coil region" evidence="1">
    <location>
        <begin position="495"/>
        <end position="544"/>
    </location>
</feature>
<dbReference type="Proteomes" id="UP000785613">
    <property type="component" value="Unassembled WGS sequence"/>
</dbReference>
<gene>
    <name evidence="3" type="ORF">F0185_12885</name>
</gene>
<protein>
    <submittedName>
        <fullName evidence="3">Uncharacterized protein</fullName>
    </submittedName>
</protein>
<evidence type="ECO:0000256" key="2">
    <source>
        <dbReference type="SAM" id="MobiDB-lite"/>
    </source>
</evidence>
<organism evidence="3 4">
    <name type="scientific">Massilia rubra</name>
    <dbReference type="NCBI Taxonomy" id="2607910"/>
    <lineage>
        <taxon>Bacteria</taxon>
        <taxon>Pseudomonadati</taxon>
        <taxon>Pseudomonadota</taxon>
        <taxon>Betaproteobacteria</taxon>
        <taxon>Burkholderiales</taxon>
        <taxon>Oxalobacteraceae</taxon>
        <taxon>Telluria group</taxon>
        <taxon>Massilia</taxon>
    </lineage>
</organism>
<evidence type="ECO:0000313" key="3">
    <source>
        <dbReference type="EMBL" id="NHZ34477.1"/>
    </source>
</evidence>
<reference evidence="3 4" key="1">
    <citation type="submission" date="2019-09" db="EMBL/GenBank/DDBJ databases">
        <title>Taxonomy of Antarctic Massilia spp.: description of Massilia rubra sp. nov., Massilia aquatica sp. nov., Massilia mucilaginosa sp. nov., Massilia frigida sp. nov. isolated from streams, lakes and regoliths.</title>
        <authorList>
            <person name="Holochova P."/>
            <person name="Sedlacek I."/>
            <person name="Kralova S."/>
            <person name="Maslanova I."/>
            <person name="Busse H.-J."/>
            <person name="Stankova E."/>
            <person name="Vrbovska V."/>
            <person name="Kovarovic V."/>
            <person name="Bartak M."/>
            <person name="Svec P."/>
            <person name="Pantucek R."/>
        </authorList>
    </citation>
    <scope>NUCLEOTIDE SEQUENCE [LARGE SCALE GENOMIC DNA]</scope>
    <source>
        <strain evidence="3 4">CCM 8692</strain>
    </source>
</reference>
<feature type="region of interest" description="Disordered" evidence="2">
    <location>
        <begin position="403"/>
        <end position="453"/>
    </location>
</feature>
<evidence type="ECO:0000313" key="4">
    <source>
        <dbReference type="Proteomes" id="UP000785613"/>
    </source>
</evidence>
<proteinExistence type="predicted"/>
<dbReference type="RefSeq" id="WP_167224995.1">
    <property type="nucleotide sequence ID" value="NZ_VUYU01000007.1"/>
</dbReference>